<gene>
    <name evidence="2" type="ORF">AU255_15640</name>
</gene>
<proteinExistence type="predicted"/>
<name>A0A1V8M268_9GAMM</name>
<evidence type="ECO:0000256" key="1">
    <source>
        <dbReference type="SAM" id="MobiDB-lite"/>
    </source>
</evidence>
<feature type="region of interest" description="Disordered" evidence="1">
    <location>
        <begin position="1"/>
        <end position="27"/>
    </location>
</feature>
<dbReference type="AlphaFoldDB" id="A0A1V8M268"/>
<dbReference type="OrthoDB" id="289429at2"/>
<comment type="caution">
    <text evidence="2">The sequence shown here is derived from an EMBL/GenBank/DDBJ whole genome shotgun (WGS) entry which is preliminary data.</text>
</comment>
<evidence type="ECO:0000313" key="3">
    <source>
        <dbReference type="Proteomes" id="UP000191980"/>
    </source>
</evidence>
<accession>A0A1V8M268</accession>
<organism evidence="2 3">
    <name type="scientific">Methyloprofundus sedimenti</name>
    <dbReference type="NCBI Taxonomy" id="1420851"/>
    <lineage>
        <taxon>Bacteria</taxon>
        <taxon>Pseudomonadati</taxon>
        <taxon>Pseudomonadota</taxon>
        <taxon>Gammaproteobacteria</taxon>
        <taxon>Methylococcales</taxon>
        <taxon>Methylococcaceae</taxon>
        <taxon>Methyloprofundus</taxon>
    </lineage>
</organism>
<dbReference type="RefSeq" id="WP_080523886.1">
    <property type="nucleotide sequence ID" value="NZ_LPUF01000003.1"/>
</dbReference>
<dbReference type="Proteomes" id="UP000191980">
    <property type="component" value="Unassembled WGS sequence"/>
</dbReference>
<feature type="compositionally biased region" description="Basic residues" evidence="1">
    <location>
        <begin position="9"/>
        <end position="21"/>
    </location>
</feature>
<dbReference type="EMBL" id="LPUF01000003">
    <property type="protein sequence ID" value="OQK15649.1"/>
    <property type="molecule type" value="Genomic_DNA"/>
</dbReference>
<keyword evidence="3" id="KW-1185">Reference proteome</keyword>
<evidence type="ECO:0000313" key="2">
    <source>
        <dbReference type="EMBL" id="OQK15649.1"/>
    </source>
</evidence>
<reference evidence="2 3" key="1">
    <citation type="submission" date="2015-12" db="EMBL/GenBank/DDBJ databases">
        <authorList>
            <person name="Shamseldin A."/>
            <person name="Moawad H."/>
            <person name="Abd El-Rahim W.M."/>
            <person name="Sadowsky M.J."/>
        </authorList>
    </citation>
    <scope>NUCLEOTIDE SEQUENCE [LARGE SCALE GENOMIC DNA]</scope>
    <source>
        <strain evidence="2 3">WF1</strain>
    </source>
</reference>
<sequence>MALTEQQRQKKANQKKQKRSTQTKSNSAQLLLEKITPHLENPFYECLMPNNLFESGIGNILITRISSKGEVAVASFIVDVYCLGVKKVLFKTMPLPEYEKVFKPGIRESHGDYPFAKLKPACAFKLITGAVEYARQLGFSSHKDYHSLKAIFGEQKLGICWSRFRYGKDKMPSYVKGPNESTADANKIIATLEKSCGAGNFHFHL</sequence>
<protein>
    <submittedName>
        <fullName evidence="2">Uncharacterized protein</fullName>
    </submittedName>
</protein>